<name>A0A5B8RJ45_9ZZZZ</name>
<sequence>MAHRWVIFNFLIHSRLCKGRFVALIMAMLTVPYKINNHILTKFLSIFKSHLHGMYGFFGVIPIDMENWCQDHFSKIRGILC</sequence>
<proteinExistence type="predicted"/>
<evidence type="ECO:0000313" key="1">
    <source>
        <dbReference type="EMBL" id="QEA08093.1"/>
    </source>
</evidence>
<dbReference type="AlphaFoldDB" id="A0A5B8RJ45"/>
<organism evidence="1">
    <name type="scientific">uncultured organism</name>
    <dbReference type="NCBI Taxonomy" id="155900"/>
    <lineage>
        <taxon>unclassified sequences</taxon>
        <taxon>environmental samples</taxon>
    </lineage>
</organism>
<gene>
    <name evidence="1" type="ORF">KBTEX_04465</name>
</gene>
<dbReference type="EMBL" id="MN079831">
    <property type="protein sequence ID" value="QEA08093.1"/>
    <property type="molecule type" value="Genomic_DNA"/>
</dbReference>
<protein>
    <submittedName>
        <fullName evidence="1">Uncharacterized protein</fullName>
    </submittedName>
</protein>
<reference evidence="1" key="1">
    <citation type="submission" date="2019-06" db="EMBL/GenBank/DDBJ databases">
        <authorList>
            <person name="Murdoch R.W."/>
            <person name="Fathepure B."/>
        </authorList>
    </citation>
    <scope>NUCLEOTIDE SEQUENCE</scope>
</reference>
<accession>A0A5B8RJ45</accession>